<protein>
    <submittedName>
        <fullName evidence="3">Non-specific serine/threonine protein kinase</fullName>
    </submittedName>
</protein>
<dbReference type="STRING" id="102285.A0A0R3TZH4"/>
<dbReference type="AlphaFoldDB" id="A0A0R3TZH4"/>
<name>A0A0R3TZH4_RODNA</name>
<evidence type="ECO:0000313" key="3">
    <source>
        <dbReference type="WBParaSite" id="HNAJ_0001327301-mRNA-1"/>
    </source>
</evidence>
<reference evidence="1 2" key="2">
    <citation type="submission" date="2018-11" db="EMBL/GenBank/DDBJ databases">
        <authorList>
            <consortium name="Pathogen Informatics"/>
        </authorList>
    </citation>
    <scope>NUCLEOTIDE SEQUENCE [LARGE SCALE GENOMIC DNA]</scope>
</reference>
<evidence type="ECO:0000313" key="2">
    <source>
        <dbReference type="Proteomes" id="UP000278807"/>
    </source>
</evidence>
<dbReference type="Proteomes" id="UP000278807">
    <property type="component" value="Unassembled WGS sequence"/>
</dbReference>
<sequence>MEDVVFCLKLLITRADKECELKKFRIQLIDALLQILSSNDTADSKAHMQELNRFTAALLARIYRDLHNNSAASELLNKYLDSRIFAYSTLHLNYLQVFIDLLSRCLTTPQANSPVIQISDGGNIDVSKICTTFSWAFKIIAKSREMEMKKMSNGNSPQALKAEQEFVRTVDKFFEVVLEVAAVGVDQLLKSHIFKHISEVIDPLARVYPRSSLTDYLERLVQRTIQCPNLPNHNILSGCLRSVLMEDATSRSILIPPIIANLMKLFSTNLDITLEPCRSETNSMMSYFCNILTLFMGRFVETVNASHPSCSDSTPSEFHELFVKQGFLRWVMREYGRILVALQRTASSAQNSRPASSELMPTTGQVLLASQSPAKARFLYLQPVLVA</sequence>
<dbReference type="WBParaSite" id="HNAJ_0001327301-mRNA-1">
    <property type="protein sequence ID" value="HNAJ_0001327301-mRNA-1"/>
    <property type="gene ID" value="HNAJ_0001327301"/>
</dbReference>
<proteinExistence type="predicted"/>
<keyword evidence="2" id="KW-1185">Reference proteome</keyword>
<gene>
    <name evidence="1" type="ORF">HNAJ_LOCUS13247</name>
</gene>
<organism evidence="3">
    <name type="scientific">Rodentolepis nana</name>
    <name type="common">Dwarf tapeworm</name>
    <name type="synonym">Hymenolepis nana</name>
    <dbReference type="NCBI Taxonomy" id="102285"/>
    <lineage>
        <taxon>Eukaryota</taxon>
        <taxon>Metazoa</taxon>
        <taxon>Spiralia</taxon>
        <taxon>Lophotrochozoa</taxon>
        <taxon>Platyhelminthes</taxon>
        <taxon>Cestoda</taxon>
        <taxon>Eucestoda</taxon>
        <taxon>Cyclophyllidea</taxon>
        <taxon>Hymenolepididae</taxon>
        <taxon>Rodentolepis</taxon>
    </lineage>
</organism>
<dbReference type="OrthoDB" id="18896at2759"/>
<reference evidence="3" key="1">
    <citation type="submission" date="2017-02" db="UniProtKB">
        <authorList>
            <consortium name="WormBaseParasite"/>
        </authorList>
    </citation>
    <scope>IDENTIFICATION</scope>
</reference>
<evidence type="ECO:0000313" key="1">
    <source>
        <dbReference type="EMBL" id="VDO15344.1"/>
    </source>
</evidence>
<accession>A0A0R3TZH4</accession>
<dbReference type="EMBL" id="UZAE01015155">
    <property type="protein sequence ID" value="VDO15344.1"/>
    <property type="molecule type" value="Genomic_DNA"/>
</dbReference>